<evidence type="ECO:0000256" key="1">
    <source>
        <dbReference type="SAM" id="MobiDB-lite"/>
    </source>
</evidence>
<protein>
    <submittedName>
        <fullName evidence="2">Uncharacterized protein</fullName>
    </submittedName>
</protein>
<comment type="caution">
    <text evidence="2">The sequence shown here is derived from an EMBL/GenBank/DDBJ whole genome shotgun (WGS) entry which is preliminary data.</text>
</comment>
<proteinExistence type="predicted"/>
<name>A0A1E3HY34_9TREE</name>
<organism evidence="2 3">
    <name type="scientific">Cryptococcus amylolentus CBS 6039</name>
    <dbReference type="NCBI Taxonomy" id="1295533"/>
    <lineage>
        <taxon>Eukaryota</taxon>
        <taxon>Fungi</taxon>
        <taxon>Dikarya</taxon>
        <taxon>Basidiomycota</taxon>
        <taxon>Agaricomycotina</taxon>
        <taxon>Tremellomycetes</taxon>
        <taxon>Tremellales</taxon>
        <taxon>Cryptococcaceae</taxon>
        <taxon>Cryptococcus</taxon>
    </lineage>
</organism>
<accession>A0A1E3HY34</accession>
<reference evidence="2 3" key="1">
    <citation type="submission" date="2016-06" db="EMBL/GenBank/DDBJ databases">
        <title>Evolution of pathogenesis and genome organization in the Tremellales.</title>
        <authorList>
            <person name="Cuomo C."/>
            <person name="Litvintseva A."/>
            <person name="Heitman J."/>
            <person name="Chen Y."/>
            <person name="Sun S."/>
            <person name="Springer D."/>
            <person name="Dromer F."/>
            <person name="Young S."/>
            <person name="Zeng Q."/>
            <person name="Chapman S."/>
            <person name="Gujja S."/>
            <person name="Saif S."/>
            <person name="Birren B."/>
        </authorList>
    </citation>
    <scope>NUCLEOTIDE SEQUENCE [LARGE SCALE GENOMIC DNA]</scope>
    <source>
        <strain evidence="2 3">CBS 6039</strain>
    </source>
</reference>
<evidence type="ECO:0000313" key="3">
    <source>
        <dbReference type="Proteomes" id="UP000094065"/>
    </source>
</evidence>
<sequence>MSLTQRLSRPLPVSARPADDDDGIVKAMRPVPITQMQRGRINLPTTALTKLSLARFIGALIDVAPHVLVTIVGVERLLIDWWFYLASEGALPASRAVVREEVIKAKMTGGRKPRVLRRTAVGRVGGRRGDMQCVGGTML</sequence>
<dbReference type="EMBL" id="AWGJ01000004">
    <property type="protein sequence ID" value="ODN81167.1"/>
    <property type="molecule type" value="Genomic_DNA"/>
</dbReference>
<keyword evidence="3" id="KW-1185">Reference proteome</keyword>
<evidence type="ECO:0000313" key="2">
    <source>
        <dbReference type="EMBL" id="ODN81167.1"/>
    </source>
</evidence>
<dbReference type="GeneID" id="30154567"/>
<gene>
    <name evidence="2" type="ORF">L202_03258</name>
</gene>
<dbReference type="AlphaFoldDB" id="A0A1E3HY34"/>
<dbReference type="Proteomes" id="UP000094065">
    <property type="component" value="Unassembled WGS sequence"/>
</dbReference>
<feature type="region of interest" description="Disordered" evidence="1">
    <location>
        <begin position="1"/>
        <end position="20"/>
    </location>
</feature>
<dbReference type="RefSeq" id="XP_018995733.1">
    <property type="nucleotide sequence ID" value="XM_019137064.1"/>
</dbReference>